<dbReference type="InterPro" id="IPR000182">
    <property type="entry name" value="GNAT_dom"/>
</dbReference>
<dbReference type="PANTHER" id="PTHR43420">
    <property type="entry name" value="ACETYLTRANSFERASE"/>
    <property type="match status" value="1"/>
</dbReference>
<evidence type="ECO:0000259" key="3">
    <source>
        <dbReference type="PROSITE" id="PS51186"/>
    </source>
</evidence>
<feature type="domain" description="N-acetyltransferase" evidence="3">
    <location>
        <begin position="1"/>
        <end position="142"/>
    </location>
</feature>
<sequence>MTIAVMSPDDMAALQARAYQHMPPWSALALAEMIASAHALCVTDPQGFALGRVVLDEAELLALAVNPDHQRHGIARTLMNRFETTARTRGAVTCFLEVAETNAPARAFYAALGYKGIGKRGGYYRQADGPAIDALVMSKALTLD</sequence>
<dbReference type="PANTHER" id="PTHR43420:SF44">
    <property type="entry name" value="ACETYLTRANSFERASE YPEA"/>
    <property type="match status" value="1"/>
</dbReference>
<dbReference type="InterPro" id="IPR050680">
    <property type="entry name" value="YpeA/RimI_acetyltransf"/>
</dbReference>
<dbReference type="Proteomes" id="UP000192330">
    <property type="component" value="Unassembled WGS sequence"/>
</dbReference>
<dbReference type="RefSeq" id="WP_235866565.1">
    <property type="nucleotide sequence ID" value="NZ_FWYD01000003.1"/>
</dbReference>
<evidence type="ECO:0000256" key="2">
    <source>
        <dbReference type="ARBA" id="ARBA00023315"/>
    </source>
</evidence>
<proteinExistence type="predicted"/>
<organism evidence="4 5">
    <name type="scientific">Primorskyibacter flagellatus</name>
    <dbReference type="NCBI Taxonomy" id="1387277"/>
    <lineage>
        <taxon>Bacteria</taxon>
        <taxon>Pseudomonadati</taxon>
        <taxon>Pseudomonadota</taxon>
        <taxon>Alphaproteobacteria</taxon>
        <taxon>Rhodobacterales</taxon>
        <taxon>Roseobacteraceae</taxon>
        <taxon>Primorskyibacter</taxon>
    </lineage>
</organism>
<evidence type="ECO:0000313" key="4">
    <source>
        <dbReference type="EMBL" id="SMC63608.1"/>
    </source>
</evidence>
<dbReference type="AlphaFoldDB" id="A0A1W2ATT1"/>
<reference evidence="4 5" key="1">
    <citation type="submission" date="2017-04" db="EMBL/GenBank/DDBJ databases">
        <authorList>
            <person name="Afonso C.L."/>
            <person name="Miller P.J."/>
            <person name="Scott M.A."/>
            <person name="Spackman E."/>
            <person name="Goraichik I."/>
            <person name="Dimitrov K.M."/>
            <person name="Suarez D.L."/>
            <person name="Swayne D.E."/>
        </authorList>
    </citation>
    <scope>NUCLEOTIDE SEQUENCE [LARGE SCALE GENOMIC DNA]</scope>
    <source>
        <strain evidence="4 5">CGMCC 1.12644</strain>
    </source>
</reference>
<dbReference type="GO" id="GO:0016747">
    <property type="term" value="F:acyltransferase activity, transferring groups other than amino-acyl groups"/>
    <property type="evidence" value="ECO:0007669"/>
    <property type="project" value="InterPro"/>
</dbReference>
<name>A0A1W2ATT1_9RHOB</name>
<dbReference type="PROSITE" id="PS51186">
    <property type="entry name" value="GNAT"/>
    <property type="match status" value="1"/>
</dbReference>
<dbReference type="CDD" id="cd04301">
    <property type="entry name" value="NAT_SF"/>
    <property type="match status" value="1"/>
</dbReference>
<dbReference type="Pfam" id="PF00583">
    <property type="entry name" value="Acetyltransf_1"/>
    <property type="match status" value="1"/>
</dbReference>
<dbReference type="Gene3D" id="3.40.630.30">
    <property type="match status" value="1"/>
</dbReference>
<dbReference type="InterPro" id="IPR016181">
    <property type="entry name" value="Acyl_CoA_acyltransferase"/>
</dbReference>
<keyword evidence="1 4" id="KW-0808">Transferase</keyword>
<dbReference type="STRING" id="1387277.SAMN06295998_103250"/>
<dbReference type="EMBL" id="FWYD01000003">
    <property type="protein sequence ID" value="SMC63608.1"/>
    <property type="molecule type" value="Genomic_DNA"/>
</dbReference>
<keyword evidence="2" id="KW-0012">Acyltransferase</keyword>
<accession>A0A1W2ATT1</accession>
<evidence type="ECO:0000256" key="1">
    <source>
        <dbReference type="ARBA" id="ARBA00022679"/>
    </source>
</evidence>
<keyword evidence="5" id="KW-1185">Reference proteome</keyword>
<protein>
    <submittedName>
        <fullName evidence="4">Ribosomal-protein-alanine N-acetyltransferase</fullName>
    </submittedName>
</protein>
<gene>
    <name evidence="4" type="ORF">SAMN06295998_103250</name>
</gene>
<evidence type="ECO:0000313" key="5">
    <source>
        <dbReference type="Proteomes" id="UP000192330"/>
    </source>
</evidence>
<dbReference type="SUPFAM" id="SSF55729">
    <property type="entry name" value="Acyl-CoA N-acyltransferases (Nat)"/>
    <property type="match status" value="1"/>
</dbReference>